<evidence type="ECO:0000313" key="2">
    <source>
        <dbReference type="EMBL" id="MBK0397946.1"/>
    </source>
</evidence>
<evidence type="ECO:0008006" key="4">
    <source>
        <dbReference type="Google" id="ProtNLM"/>
    </source>
</evidence>
<sequence length="176" mass="19219">MTDGGDGIRIHASRGNAVILVALGAALASMMLVMAGPQRASVVDLLVFAPFVMGLAIILLACGTGLALRWRPVFEADEAGISMPVGMLGLVHLPWNAVAGWGIARRRIPWLPVLHQTVFAVWLTDRRVLPRRRQSEISLNRMMMGADLVVSDWFVPRGFDAMVLACRGLRPDLERP</sequence>
<keyword evidence="1" id="KW-0812">Transmembrane</keyword>
<gene>
    <name evidence="2" type="ORF">H0I76_01985</name>
</gene>
<keyword evidence="3" id="KW-1185">Reference proteome</keyword>
<keyword evidence="1" id="KW-1133">Transmembrane helix</keyword>
<protein>
    <recommendedName>
        <fullName evidence="4">PH domain-containing protein</fullName>
    </recommendedName>
</protein>
<dbReference type="EMBL" id="JAEHHL010000001">
    <property type="protein sequence ID" value="MBK0397946.1"/>
    <property type="molecule type" value="Genomic_DNA"/>
</dbReference>
<feature type="transmembrane region" description="Helical" evidence="1">
    <location>
        <begin position="47"/>
        <end position="68"/>
    </location>
</feature>
<comment type="caution">
    <text evidence="2">The sequence shown here is derived from an EMBL/GenBank/DDBJ whole genome shotgun (WGS) entry which is preliminary data.</text>
</comment>
<evidence type="ECO:0000313" key="3">
    <source>
        <dbReference type="Proteomes" id="UP000655420"/>
    </source>
</evidence>
<keyword evidence="1" id="KW-0472">Membrane</keyword>
<reference evidence="2" key="1">
    <citation type="submission" date="2020-12" db="EMBL/GenBank/DDBJ databases">
        <title>Bacterial taxonomy.</title>
        <authorList>
            <person name="Pan X."/>
        </authorList>
    </citation>
    <scope>NUCLEOTIDE SEQUENCE</scope>
    <source>
        <strain evidence="2">M0105</strain>
    </source>
</reference>
<dbReference type="AlphaFoldDB" id="A0A8J7M404"/>
<evidence type="ECO:0000256" key="1">
    <source>
        <dbReference type="SAM" id="Phobius"/>
    </source>
</evidence>
<dbReference type="Proteomes" id="UP000655420">
    <property type="component" value="Unassembled WGS sequence"/>
</dbReference>
<organism evidence="2 3">
    <name type="scientific">Thermohalobaculum xanthum</name>
    <dbReference type="NCBI Taxonomy" id="2753746"/>
    <lineage>
        <taxon>Bacteria</taxon>
        <taxon>Pseudomonadati</taxon>
        <taxon>Pseudomonadota</taxon>
        <taxon>Alphaproteobacteria</taxon>
        <taxon>Rhodobacterales</taxon>
        <taxon>Paracoccaceae</taxon>
        <taxon>Thermohalobaculum</taxon>
    </lineage>
</organism>
<proteinExistence type="predicted"/>
<feature type="transmembrane region" description="Helical" evidence="1">
    <location>
        <begin position="17"/>
        <end position="35"/>
    </location>
</feature>
<name>A0A8J7M404_9RHOB</name>
<dbReference type="RefSeq" id="WP_200606292.1">
    <property type="nucleotide sequence ID" value="NZ_JAEHHL010000001.1"/>
</dbReference>
<accession>A0A8J7M404</accession>